<feature type="transmembrane region" description="Helical" evidence="6">
    <location>
        <begin position="32"/>
        <end position="54"/>
    </location>
</feature>
<feature type="transmembrane region" description="Helical" evidence="6">
    <location>
        <begin position="263"/>
        <end position="285"/>
    </location>
</feature>
<dbReference type="PANTHER" id="PTHR32322:SF2">
    <property type="entry name" value="EAMA DOMAIN-CONTAINING PROTEIN"/>
    <property type="match status" value="1"/>
</dbReference>
<feature type="transmembrane region" description="Helical" evidence="6">
    <location>
        <begin position="201"/>
        <end position="222"/>
    </location>
</feature>
<feature type="transmembrane region" description="Helical" evidence="6">
    <location>
        <begin position="234"/>
        <end position="256"/>
    </location>
</feature>
<protein>
    <submittedName>
        <fullName evidence="10">Unannotated protein</fullName>
    </submittedName>
</protein>
<evidence type="ECO:0000256" key="2">
    <source>
        <dbReference type="ARBA" id="ARBA00022692"/>
    </source>
</evidence>
<keyword evidence="3 6" id="KW-1133">Transmembrane helix</keyword>
<sequence length="323" mass="33755">MPSATPPPAVQGGGSQGGPISHHHAEAAATPLGLGAALVAVCAWGLGNTIIAAVPMTGMAIAFYRLGFAAVIYTVILYSRGGRLSSRSFRFGWEGGIAFGADIAAFFVAIHLTSVANATTISALQPLVIIGFAAVMFGERIRARHIICSVIATAGVALVAFGAAQSGKGFGLGDIMAVLALFAWAWYFIASKKARRHLDTFEYMTVMNLVAFIFVIPITLITQDLFRTENHLSWTNSLAILAIVLVPGSGHILMNWAHAHTTLVLTSLITLAMPVIAALSAALFLDQSVSAVQVFGIALVLVALAFVIILDAKTTADATEPAP</sequence>
<feature type="transmembrane region" description="Helical" evidence="6">
    <location>
        <begin position="291"/>
        <end position="310"/>
    </location>
</feature>
<dbReference type="EMBL" id="CAFBMG010000209">
    <property type="protein sequence ID" value="CAB4918262.1"/>
    <property type="molecule type" value="Genomic_DNA"/>
</dbReference>
<feature type="region of interest" description="Disordered" evidence="5">
    <location>
        <begin position="1"/>
        <end position="20"/>
    </location>
</feature>
<dbReference type="PANTHER" id="PTHR32322">
    <property type="entry name" value="INNER MEMBRANE TRANSPORTER"/>
    <property type="match status" value="1"/>
</dbReference>
<gene>
    <name evidence="8" type="ORF">UFOPK1358_00424</name>
    <name evidence="9" type="ORF">UFOPK2766_02164</name>
    <name evidence="10" type="ORF">UFOPK3519_01802</name>
</gene>
<dbReference type="GO" id="GO:0016020">
    <property type="term" value="C:membrane"/>
    <property type="evidence" value="ECO:0007669"/>
    <property type="project" value="UniProtKB-SubCell"/>
</dbReference>
<reference evidence="10" key="1">
    <citation type="submission" date="2020-05" db="EMBL/GenBank/DDBJ databases">
        <authorList>
            <person name="Chiriac C."/>
            <person name="Salcher M."/>
            <person name="Ghai R."/>
            <person name="Kavagutti S V."/>
        </authorList>
    </citation>
    <scope>NUCLEOTIDE SEQUENCE</scope>
</reference>
<evidence type="ECO:0000256" key="3">
    <source>
        <dbReference type="ARBA" id="ARBA00022989"/>
    </source>
</evidence>
<evidence type="ECO:0000313" key="8">
    <source>
        <dbReference type="EMBL" id="CAB4531888.1"/>
    </source>
</evidence>
<feature type="transmembrane region" description="Helical" evidence="6">
    <location>
        <begin position="145"/>
        <end position="164"/>
    </location>
</feature>
<evidence type="ECO:0000313" key="9">
    <source>
        <dbReference type="EMBL" id="CAB4760125.1"/>
    </source>
</evidence>
<keyword evidence="4 6" id="KW-0472">Membrane</keyword>
<evidence type="ECO:0000256" key="5">
    <source>
        <dbReference type="SAM" id="MobiDB-lite"/>
    </source>
</evidence>
<feature type="transmembrane region" description="Helical" evidence="6">
    <location>
        <begin position="60"/>
        <end position="79"/>
    </location>
</feature>
<feature type="transmembrane region" description="Helical" evidence="6">
    <location>
        <begin position="170"/>
        <end position="189"/>
    </location>
</feature>
<accession>A0A6J7HFA7</accession>
<dbReference type="EMBL" id="CAEZSF010000024">
    <property type="protein sequence ID" value="CAB4531888.1"/>
    <property type="molecule type" value="Genomic_DNA"/>
</dbReference>
<keyword evidence="2 6" id="KW-0812">Transmembrane</keyword>
<evidence type="ECO:0000259" key="7">
    <source>
        <dbReference type="Pfam" id="PF00892"/>
    </source>
</evidence>
<dbReference type="InterPro" id="IPR000620">
    <property type="entry name" value="EamA_dom"/>
</dbReference>
<comment type="subcellular location">
    <subcellularLocation>
        <location evidence="1">Membrane</location>
        <topology evidence="1">Multi-pass membrane protein</topology>
    </subcellularLocation>
</comment>
<evidence type="ECO:0000256" key="6">
    <source>
        <dbReference type="SAM" id="Phobius"/>
    </source>
</evidence>
<dbReference type="AlphaFoldDB" id="A0A6J7HFA7"/>
<dbReference type="Pfam" id="PF00892">
    <property type="entry name" value="EamA"/>
    <property type="match status" value="2"/>
</dbReference>
<proteinExistence type="predicted"/>
<dbReference type="InterPro" id="IPR050638">
    <property type="entry name" value="AA-Vitamin_Transporters"/>
</dbReference>
<dbReference type="InterPro" id="IPR037185">
    <property type="entry name" value="EmrE-like"/>
</dbReference>
<evidence type="ECO:0000256" key="4">
    <source>
        <dbReference type="ARBA" id="ARBA00023136"/>
    </source>
</evidence>
<feature type="transmembrane region" description="Helical" evidence="6">
    <location>
        <begin position="118"/>
        <end position="138"/>
    </location>
</feature>
<feature type="domain" description="EamA" evidence="7">
    <location>
        <begin position="172"/>
        <end position="308"/>
    </location>
</feature>
<name>A0A6J7HFA7_9ZZZZ</name>
<feature type="domain" description="EamA" evidence="7">
    <location>
        <begin position="33"/>
        <end position="160"/>
    </location>
</feature>
<evidence type="ECO:0000313" key="10">
    <source>
        <dbReference type="EMBL" id="CAB4918262.1"/>
    </source>
</evidence>
<dbReference type="EMBL" id="CAEZYU010000147">
    <property type="protein sequence ID" value="CAB4760125.1"/>
    <property type="molecule type" value="Genomic_DNA"/>
</dbReference>
<dbReference type="SUPFAM" id="SSF103481">
    <property type="entry name" value="Multidrug resistance efflux transporter EmrE"/>
    <property type="match status" value="2"/>
</dbReference>
<organism evidence="10">
    <name type="scientific">freshwater metagenome</name>
    <dbReference type="NCBI Taxonomy" id="449393"/>
    <lineage>
        <taxon>unclassified sequences</taxon>
        <taxon>metagenomes</taxon>
        <taxon>ecological metagenomes</taxon>
    </lineage>
</organism>
<evidence type="ECO:0000256" key="1">
    <source>
        <dbReference type="ARBA" id="ARBA00004141"/>
    </source>
</evidence>